<accession>A0A2N8HEQ3</accession>
<sequence length="183" mass="19380">MNKINYSDTRRSVPDTVSAILALILGIVGLLLALLAFLPCLGWVAIVPGLLCAILAIILGAVAVKRSDDRTYGSARGALACGCIALVVIIGAIIYQGMILAPVMKQADAHTEEFKWTACSAVREAREEMHPEACEAVDRVISLIDHPENGHETGKERFLEVAPPARRGATAVLEGPVPADSGK</sequence>
<evidence type="ECO:0008006" key="4">
    <source>
        <dbReference type="Google" id="ProtNLM"/>
    </source>
</evidence>
<keyword evidence="1" id="KW-0472">Membrane</keyword>
<name>A0A2N8HEQ3_9BACT</name>
<proteinExistence type="predicted"/>
<feature type="transmembrane region" description="Helical" evidence="1">
    <location>
        <begin position="12"/>
        <end position="37"/>
    </location>
</feature>
<dbReference type="AlphaFoldDB" id="A0A2N8HEQ3"/>
<dbReference type="EMBL" id="PJKA01000009">
    <property type="protein sequence ID" value="PNC18503.1"/>
    <property type="molecule type" value="Genomic_DNA"/>
</dbReference>
<gene>
    <name evidence="2" type="ORF">CXU22_04945</name>
</gene>
<protein>
    <recommendedName>
        <fullName evidence="4">DUF4190 domain-containing protein</fullName>
    </recommendedName>
</protein>
<reference evidence="2 3" key="1">
    <citation type="journal article" date="2017" name="BMC Genomics">
        <title>Genome sequencing of 39 Akkermansia muciniphila isolates reveals its population structure, genomic and functional diverisity, and global distribution in mammalian gut microbiotas.</title>
        <authorList>
            <person name="Guo X."/>
            <person name="Li S."/>
            <person name="Zhang J."/>
            <person name="Wu F."/>
            <person name="Li X."/>
            <person name="Wu D."/>
            <person name="Zhang M."/>
            <person name="Ou Z."/>
            <person name="Jie Z."/>
            <person name="Yan Q."/>
            <person name="Li P."/>
            <person name="Yi J."/>
            <person name="Peng Y."/>
        </authorList>
    </citation>
    <scope>NUCLEOTIDE SEQUENCE [LARGE SCALE GENOMIC DNA]</scope>
    <source>
        <strain evidence="2 3">GP24</strain>
    </source>
</reference>
<dbReference type="RefSeq" id="WP_102713169.1">
    <property type="nucleotide sequence ID" value="NZ_CABMLK010000001.1"/>
</dbReference>
<comment type="caution">
    <text evidence="2">The sequence shown here is derived from an EMBL/GenBank/DDBJ whole genome shotgun (WGS) entry which is preliminary data.</text>
</comment>
<evidence type="ECO:0000313" key="2">
    <source>
        <dbReference type="EMBL" id="PNC18503.1"/>
    </source>
</evidence>
<organism evidence="2 3">
    <name type="scientific">Akkermansia muciniphila</name>
    <dbReference type="NCBI Taxonomy" id="239935"/>
    <lineage>
        <taxon>Bacteria</taxon>
        <taxon>Pseudomonadati</taxon>
        <taxon>Verrucomicrobiota</taxon>
        <taxon>Verrucomicrobiia</taxon>
        <taxon>Verrucomicrobiales</taxon>
        <taxon>Akkermansiaceae</taxon>
        <taxon>Akkermansia</taxon>
    </lineage>
</organism>
<feature type="transmembrane region" description="Helical" evidence="1">
    <location>
        <begin position="76"/>
        <end position="95"/>
    </location>
</feature>
<dbReference type="Proteomes" id="UP000236000">
    <property type="component" value="Unassembled WGS sequence"/>
</dbReference>
<evidence type="ECO:0000256" key="1">
    <source>
        <dbReference type="SAM" id="Phobius"/>
    </source>
</evidence>
<evidence type="ECO:0000313" key="3">
    <source>
        <dbReference type="Proteomes" id="UP000236000"/>
    </source>
</evidence>
<keyword evidence="1" id="KW-1133">Transmembrane helix</keyword>
<feature type="transmembrane region" description="Helical" evidence="1">
    <location>
        <begin position="43"/>
        <end position="64"/>
    </location>
</feature>
<keyword evidence="1" id="KW-0812">Transmembrane</keyword>
<dbReference type="OrthoDB" id="199446at2"/>